<protein>
    <recommendedName>
        <fullName evidence="2">histidine kinase</fullName>
        <ecNumber evidence="2">2.7.13.3</ecNumber>
    </recommendedName>
</protein>
<keyword evidence="4" id="KW-0808">Transferase</keyword>
<dbReference type="InterPro" id="IPR055558">
    <property type="entry name" value="DUF7134"/>
</dbReference>
<keyword evidence="5" id="KW-0547">Nucleotide-binding</keyword>
<keyword evidence="8" id="KW-0902">Two-component regulatory system</keyword>
<keyword evidence="9" id="KW-1133">Transmembrane helix</keyword>
<dbReference type="EMBL" id="JAXAVW010000001">
    <property type="protein sequence ID" value="MDX8028805.1"/>
    <property type="molecule type" value="Genomic_DNA"/>
</dbReference>
<evidence type="ECO:0000259" key="12">
    <source>
        <dbReference type="Pfam" id="PF23539"/>
    </source>
</evidence>
<dbReference type="Gene3D" id="3.30.565.10">
    <property type="entry name" value="Histidine kinase-like ATPase, C-terminal domain"/>
    <property type="match status" value="1"/>
</dbReference>
<dbReference type="InterPro" id="IPR011712">
    <property type="entry name" value="Sig_transdc_His_kin_sub3_dim/P"/>
</dbReference>
<organism evidence="13 14">
    <name type="scientific">Lentzea miocenica</name>
    <dbReference type="NCBI Taxonomy" id="3095431"/>
    <lineage>
        <taxon>Bacteria</taxon>
        <taxon>Bacillati</taxon>
        <taxon>Actinomycetota</taxon>
        <taxon>Actinomycetes</taxon>
        <taxon>Pseudonocardiales</taxon>
        <taxon>Pseudonocardiaceae</taxon>
        <taxon>Lentzea</taxon>
    </lineage>
</organism>
<dbReference type="InterPro" id="IPR003594">
    <property type="entry name" value="HATPase_dom"/>
</dbReference>
<dbReference type="PANTHER" id="PTHR24421:SF10">
    <property type="entry name" value="NITRATE_NITRITE SENSOR PROTEIN NARQ"/>
    <property type="match status" value="1"/>
</dbReference>
<keyword evidence="14" id="KW-1185">Reference proteome</keyword>
<feature type="domain" description="Histidine kinase/HSP90-like ATPase" evidence="10">
    <location>
        <begin position="293"/>
        <end position="378"/>
    </location>
</feature>
<keyword evidence="7" id="KW-0067">ATP-binding</keyword>
<feature type="domain" description="Signal transduction histidine kinase subgroup 3 dimerisation and phosphoacceptor" evidence="11">
    <location>
        <begin position="182"/>
        <end position="247"/>
    </location>
</feature>
<evidence type="ECO:0000256" key="2">
    <source>
        <dbReference type="ARBA" id="ARBA00012438"/>
    </source>
</evidence>
<dbReference type="Pfam" id="PF02518">
    <property type="entry name" value="HATPase_c"/>
    <property type="match status" value="1"/>
</dbReference>
<keyword evidence="3" id="KW-0597">Phosphoprotein</keyword>
<dbReference type="Pfam" id="PF07730">
    <property type="entry name" value="HisKA_3"/>
    <property type="match status" value="1"/>
</dbReference>
<feature type="transmembrane region" description="Helical" evidence="9">
    <location>
        <begin position="61"/>
        <end position="87"/>
    </location>
</feature>
<evidence type="ECO:0000313" key="13">
    <source>
        <dbReference type="EMBL" id="MDX8028805.1"/>
    </source>
</evidence>
<evidence type="ECO:0000256" key="6">
    <source>
        <dbReference type="ARBA" id="ARBA00022777"/>
    </source>
</evidence>
<evidence type="ECO:0000256" key="8">
    <source>
        <dbReference type="ARBA" id="ARBA00023012"/>
    </source>
</evidence>
<evidence type="ECO:0000256" key="9">
    <source>
        <dbReference type="SAM" id="Phobius"/>
    </source>
</evidence>
<accession>A0ABU4SSC9</accession>
<feature type="transmembrane region" description="Helical" evidence="9">
    <location>
        <begin position="129"/>
        <end position="149"/>
    </location>
</feature>
<keyword evidence="9" id="KW-0472">Membrane</keyword>
<evidence type="ECO:0000313" key="14">
    <source>
        <dbReference type="Proteomes" id="UP001285521"/>
    </source>
</evidence>
<proteinExistence type="predicted"/>
<feature type="domain" description="DUF7134" evidence="12">
    <location>
        <begin position="4"/>
        <end position="131"/>
    </location>
</feature>
<dbReference type="InterPro" id="IPR050482">
    <property type="entry name" value="Sensor_HK_TwoCompSys"/>
</dbReference>
<dbReference type="SUPFAM" id="SSF55874">
    <property type="entry name" value="ATPase domain of HSP90 chaperone/DNA topoisomerase II/histidine kinase"/>
    <property type="match status" value="1"/>
</dbReference>
<reference evidence="13 14" key="1">
    <citation type="submission" date="2023-11" db="EMBL/GenBank/DDBJ databases">
        <title>Lentzea sokolovensis, sp. nov., Lentzea kristufkii, sp. nov., and Lentzea miocenensis, sp. nov., rare actinobacteria from Sokolov Coal Basin, Miocene lacustrine sediment, Czech Republic.</title>
        <authorList>
            <person name="Lara A."/>
            <person name="Kotroba L."/>
            <person name="Nouioui I."/>
            <person name="Neumann-Schaal M."/>
            <person name="Mast Y."/>
            <person name="Chronakova A."/>
        </authorList>
    </citation>
    <scope>NUCLEOTIDE SEQUENCE [LARGE SCALE GENOMIC DNA]</scope>
    <source>
        <strain evidence="13 14">BCCO 10_0856</strain>
    </source>
</reference>
<feature type="transmembrane region" description="Helical" evidence="9">
    <location>
        <begin position="99"/>
        <end position="117"/>
    </location>
</feature>
<evidence type="ECO:0000256" key="3">
    <source>
        <dbReference type="ARBA" id="ARBA00022553"/>
    </source>
</evidence>
<evidence type="ECO:0000256" key="4">
    <source>
        <dbReference type="ARBA" id="ARBA00022679"/>
    </source>
</evidence>
<dbReference type="InterPro" id="IPR036890">
    <property type="entry name" value="HATPase_C_sf"/>
</dbReference>
<dbReference type="EC" id="2.7.13.3" evidence="2"/>
<evidence type="ECO:0000259" key="10">
    <source>
        <dbReference type="Pfam" id="PF02518"/>
    </source>
</evidence>
<gene>
    <name evidence="13" type="ORF">SK803_01220</name>
</gene>
<dbReference type="Gene3D" id="1.20.5.1930">
    <property type="match status" value="1"/>
</dbReference>
<comment type="caution">
    <text evidence="13">The sequence shown here is derived from an EMBL/GenBank/DDBJ whole genome shotgun (WGS) entry which is preliminary data.</text>
</comment>
<evidence type="ECO:0000259" key="11">
    <source>
        <dbReference type="Pfam" id="PF07730"/>
    </source>
</evidence>
<sequence>MISARLAARPLLADSLLAAVVLLFQLGLAHGLYRYPLTWWALVEVSTAGALVLRRRNPIPVMVFVLAVCGLTSLSGHNANTVIVSVLVGVYSASIALRARWAIVLVVAVLAVGTLMPPPPLELLVYPDYTRAIIDWWTMVVITASLGQATRHSRRRALRLEHALGLLDDAHRRLAEDAVAVERNRIAREMHDIVAHGLSLIAVRAGVARMLPADSAQVSEAIGVIDKTSRESLAEMRTVLGVLRSSEQDGGGPQPGLDHIPALVERARESGLDLDVVCEGDPPDLSPGQALVAYRIVQEALTNVLKHAGQVRTAVRLHCEPGRVVIDVFNEAPDSVPDSVRSGHGLVGMRERVGMYGGVVHAGPADGGFRVTAELPVEAR</sequence>
<dbReference type="RefSeq" id="WP_319963807.1">
    <property type="nucleotide sequence ID" value="NZ_JAXAVW010000001.1"/>
</dbReference>
<evidence type="ECO:0000256" key="1">
    <source>
        <dbReference type="ARBA" id="ARBA00000085"/>
    </source>
</evidence>
<dbReference type="CDD" id="cd16917">
    <property type="entry name" value="HATPase_UhpB-NarQ-NarX-like"/>
    <property type="match status" value="1"/>
</dbReference>
<name>A0ABU4SSC9_9PSEU</name>
<evidence type="ECO:0000256" key="5">
    <source>
        <dbReference type="ARBA" id="ARBA00022741"/>
    </source>
</evidence>
<keyword evidence="6 13" id="KW-0418">Kinase</keyword>
<dbReference type="Pfam" id="PF23539">
    <property type="entry name" value="DUF7134"/>
    <property type="match status" value="1"/>
</dbReference>
<evidence type="ECO:0000256" key="7">
    <source>
        <dbReference type="ARBA" id="ARBA00022840"/>
    </source>
</evidence>
<comment type="catalytic activity">
    <reaction evidence="1">
        <text>ATP + protein L-histidine = ADP + protein N-phospho-L-histidine.</text>
        <dbReference type="EC" id="2.7.13.3"/>
    </reaction>
</comment>
<dbReference type="PANTHER" id="PTHR24421">
    <property type="entry name" value="NITRATE/NITRITE SENSOR PROTEIN NARX-RELATED"/>
    <property type="match status" value="1"/>
</dbReference>
<dbReference type="GO" id="GO:0016301">
    <property type="term" value="F:kinase activity"/>
    <property type="evidence" value="ECO:0007669"/>
    <property type="project" value="UniProtKB-KW"/>
</dbReference>
<dbReference type="Proteomes" id="UP001285521">
    <property type="component" value="Unassembled WGS sequence"/>
</dbReference>
<keyword evidence="9" id="KW-0812">Transmembrane</keyword>